<evidence type="ECO:0000313" key="3">
    <source>
        <dbReference type="Proteomes" id="UP001054837"/>
    </source>
</evidence>
<dbReference type="GO" id="GO:0032006">
    <property type="term" value="P:regulation of TOR signaling"/>
    <property type="evidence" value="ECO:0007669"/>
    <property type="project" value="TreeGrafter"/>
</dbReference>
<feature type="coiled-coil region" evidence="1">
    <location>
        <begin position="419"/>
        <end position="453"/>
    </location>
</feature>
<dbReference type="Proteomes" id="UP001054837">
    <property type="component" value="Unassembled WGS sequence"/>
</dbReference>
<evidence type="ECO:0000313" key="2">
    <source>
        <dbReference type="EMBL" id="GIY61401.1"/>
    </source>
</evidence>
<dbReference type="PANTHER" id="PTHR16317">
    <property type="entry name" value="INTEGRIN ALPHA REPEAT DOMAIN-CONTAINING"/>
    <property type="match status" value="1"/>
</dbReference>
<dbReference type="EMBL" id="BPLQ01011939">
    <property type="protein sequence ID" value="GIY61401.1"/>
    <property type="molecule type" value="Genomic_DNA"/>
</dbReference>
<keyword evidence="3" id="KW-1185">Reference proteome</keyword>
<reference evidence="2 3" key="1">
    <citation type="submission" date="2021-06" db="EMBL/GenBank/DDBJ databases">
        <title>Caerostris darwini draft genome.</title>
        <authorList>
            <person name="Kono N."/>
            <person name="Arakawa K."/>
        </authorList>
    </citation>
    <scope>NUCLEOTIDE SEQUENCE [LARGE SCALE GENOMIC DNA]</scope>
</reference>
<comment type="caution">
    <text evidence="2">The sequence shown here is derived from an EMBL/GenBank/DDBJ whole genome shotgun (WGS) entry which is preliminary data.</text>
</comment>
<organism evidence="2 3">
    <name type="scientific">Caerostris darwini</name>
    <dbReference type="NCBI Taxonomy" id="1538125"/>
    <lineage>
        <taxon>Eukaryota</taxon>
        <taxon>Metazoa</taxon>
        <taxon>Ecdysozoa</taxon>
        <taxon>Arthropoda</taxon>
        <taxon>Chelicerata</taxon>
        <taxon>Arachnida</taxon>
        <taxon>Araneae</taxon>
        <taxon>Araneomorphae</taxon>
        <taxon>Entelegynae</taxon>
        <taxon>Araneoidea</taxon>
        <taxon>Araneidae</taxon>
        <taxon>Caerostris</taxon>
    </lineage>
</organism>
<accession>A0AAV4UU47</accession>
<dbReference type="InterPro" id="IPR028994">
    <property type="entry name" value="Integrin_alpha_N"/>
</dbReference>
<sequence length="453" mass="50757">MRAVSFVSRIEFEFKGNVSKNAMCLGDADNDNDYELAVGNLQGDLAIFKEGIRFPFLEAHDLGMIMVIVIGDVLNEGKNSTICISGDGLCSIFEVKNESLLEGGERKTFLHPFHVQKLPANTKVALLADVDNDGELELILGLTDHVLRTYRWVRINQDPNDFSGKLVGLHKLELADQIGSISLNPSSNGTPVILVAQSGGTYINFQCCDEQDDSVDCEVPGSKLTTPVHHPLASSRMRNPNISSEILGGLQGSVCGKPCDSLIAVATLDGTLMLVNGDEILWSFQVDHQLFAITKLDLNDDGEEEVIACSWDGQTYMVNQKRQSVRFRFEESVSSFTSGKYSVTTGKTALVLVYATFNDRVYLYYNIKLPFFPIHNFIEKMEQESEASALISKFPIDRDDKRQLANLYNFCLYEFPTELMEMEAEKRRIESEKRKIEAEKRKIEAEKMNVIMK</sequence>
<dbReference type="AlphaFoldDB" id="A0AAV4UU47"/>
<name>A0AAV4UU47_9ARAC</name>
<dbReference type="InterPro" id="IPR031793">
    <property type="entry name" value="KICSTOR_ITFG2"/>
</dbReference>
<proteinExistence type="predicted"/>
<protein>
    <submittedName>
        <fullName evidence="2">KICSTOR complex protein ITFG2</fullName>
    </submittedName>
</protein>
<keyword evidence="1" id="KW-0175">Coiled coil</keyword>
<dbReference type="Pfam" id="PF15907">
    <property type="entry name" value="Itfg2"/>
    <property type="match status" value="1"/>
</dbReference>
<dbReference type="PANTHER" id="PTHR16317:SF1">
    <property type="entry name" value="KICSTOR COMPLEX PROTEIN ITFG2"/>
    <property type="match status" value="1"/>
</dbReference>
<gene>
    <name evidence="2" type="primary">Itfg2</name>
    <name evidence="2" type="ORF">CDAR_541751</name>
</gene>
<evidence type="ECO:0000256" key="1">
    <source>
        <dbReference type="SAM" id="Coils"/>
    </source>
</evidence>
<dbReference type="SUPFAM" id="SSF69318">
    <property type="entry name" value="Integrin alpha N-terminal domain"/>
    <property type="match status" value="1"/>
</dbReference>